<dbReference type="InParanoid" id="A0A162WGF8"/>
<evidence type="ECO:0000313" key="1">
    <source>
        <dbReference type="EMBL" id="OAD66975.1"/>
    </source>
</evidence>
<organism evidence="1 2">
    <name type="scientific">Phycomyces blakesleeanus (strain ATCC 8743b / DSM 1359 / FGSC 10004 / NBRC 33097 / NRRL 1555)</name>
    <dbReference type="NCBI Taxonomy" id="763407"/>
    <lineage>
        <taxon>Eukaryota</taxon>
        <taxon>Fungi</taxon>
        <taxon>Fungi incertae sedis</taxon>
        <taxon>Mucoromycota</taxon>
        <taxon>Mucoromycotina</taxon>
        <taxon>Mucoromycetes</taxon>
        <taxon>Mucorales</taxon>
        <taxon>Phycomycetaceae</taxon>
        <taxon>Phycomyces</taxon>
    </lineage>
</organism>
<dbReference type="Proteomes" id="UP000077315">
    <property type="component" value="Unassembled WGS sequence"/>
</dbReference>
<gene>
    <name evidence="1" type="ORF">PHYBLDRAFT_70329</name>
</gene>
<dbReference type="RefSeq" id="XP_018285015.1">
    <property type="nucleotide sequence ID" value="XM_018442258.1"/>
</dbReference>
<dbReference type="OrthoDB" id="2439011at2759"/>
<evidence type="ECO:0000313" key="2">
    <source>
        <dbReference type="Proteomes" id="UP000077315"/>
    </source>
</evidence>
<dbReference type="PANTHER" id="PTHR46579">
    <property type="entry name" value="F5/8 TYPE C DOMAIN-CONTAINING PROTEIN-RELATED"/>
    <property type="match status" value="1"/>
</dbReference>
<keyword evidence="2" id="KW-1185">Reference proteome</keyword>
<name>A0A162WGF8_PHYB8</name>
<dbReference type="GeneID" id="29003164"/>
<dbReference type="PANTHER" id="PTHR46579:SF2">
    <property type="entry name" value="C2H2-TYPE DOMAIN-CONTAINING PROTEIN"/>
    <property type="match status" value="1"/>
</dbReference>
<accession>A0A162WGF8</accession>
<reference evidence="2" key="1">
    <citation type="submission" date="2015-06" db="EMBL/GenBank/DDBJ databases">
        <title>Expansion of signal transduction pathways in fungi by whole-genome duplication.</title>
        <authorList>
            <consortium name="DOE Joint Genome Institute"/>
            <person name="Corrochano L.M."/>
            <person name="Kuo A."/>
            <person name="Marcet-Houben M."/>
            <person name="Polaino S."/>
            <person name="Salamov A."/>
            <person name="Villalobos J.M."/>
            <person name="Alvarez M.I."/>
            <person name="Avalos J."/>
            <person name="Benito E.P."/>
            <person name="Benoit I."/>
            <person name="Burger G."/>
            <person name="Camino L.P."/>
            <person name="Canovas D."/>
            <person name="Cerda-Olmedo E."/>
            <person name="Cheng J.-F."/>
            <person name="Dominguez A."/>
            <person name="Elias M."/>
            <person name="Eslava A.P."/>
            <person name="Glaser F."/>
            <person name="Grimwood J."/>
            <person name="Gutierrez G."/>
            <person name="Heitman J."/>
            <person name="Henrissat B."/>
            <person name="Iturriaga E.A."/>
            <person name="Lang B.F."/>
            <person name="Lavin J.L."/>
            <person name="Lee S."/>
            <person name="Li W."/>
            <person name="Lindquist E."/>
            <person name="Lopez-Garcia S."/>
            <person name="Luque E.M."/>
            <person name="Marcos A.T."/>
            <person name="Martin J."/>
            <person name="McCluskey K."/>
            <person name="Medina H.R."/>
            <person name="Miralles-Duran A."/>
            <person name="Miyazaki A."/>
            <person name="Munoz-Torres E."/>
            <person name="Oguiza J.A."/>
            <person name="Ohm R."/>
            <person name="Olmedo M."/>
            <person name="Orejas M."/>
            <person name="Ortiz-Castellanos L."/>
            <person name="Pisabarro A.G."/>
            <person name="Rodriguez-Romero J."/>
            <person name="Ruiz-Herrera J."/>
            <person name="Ruiz-Vazquez R."/>
            <person name="Sanz C."/>
            <person name="Schackwitz W."/>
            <person name="Schmutz J."/>
            <person name="Shahriari M."/>
            <person name="Shelest E."/>
            <person name="Silva-Franco F."/>
            <person name="Soanes D."/>
            <person name="Syed K."/>
            <person name="Tagua V.G."/>
            <person name="Talbot N.J."/>
            <person name="Thon M."/>
            <person name="De vries R.P."/>
            <person name="Wiebenga A."/>
            <person name="Yadav J.S."/>
            <person name="Braun E.L."/>
            <person name="Baker S."/>
            <person name="Garre V."/>
            <person name="Horwitz B."/>
            <person name="Torres-Martinez S."/>
            <person name="Idnurm A."/>
            <person name="Herrera-Estrella A."/>
            <person name="Gabaldon T."/>
            <person name="Grigoriev I.V."/>
        </authorList>
    </citation>
    <scope>NUCLEOTIDE SEQUENCE [LARGE SCALE GENOMIC DNA]</scope>
    <source>
        <strain evidence="2">NRRL 1555(-)</strain>
    </source>
</reference>
<protein>
    <submittedName>
        <fullName evidence="1">Uncharacterized protein</fullName>
    </submittedName>
</protein>
<dbReference type="EMBL" id="KV441026">
    <property type="protein sequence ID" value="OAD66975.1"/>
    <property type="molecule type" value="Genomic_DNA"/>
</dbReference>
<dbReference type="VEuPathDB" id="FungiDB:PHYBLDRAFT_70329"/>
<proteinExistence type="predicted"/>
<sequence length="165" mass="19053">MCRNLIPQCYHSVISSLKIFFRCPDFENDIDSWNRGPKVNEMMFDVYNGKIWQNMLNVREIPFIYSIKIKTHQCPNGTTIRAALLMIACDIPAARKVCGFTSHTSTNACHKCKHQFSRLAETSSVDYSGFDFSKWLLCTKNDNCKDAEVWKNATAHAERHRPLEK</sequence>
<dbReference type="AlphaFoldDB" id="A0A162WGF8"/>